<name>A0ABT0X357_9ACTN</name>
<dbReference type="RefSeq" id="WP_251410685.1">
    <property type="nucleotide sequence ID" value="NZ_JAMQGM010000014.1"/>
</dbReference>
<evidence type="ECO:0000256" key="1">
    <source>
        <dbReference type="SAM" id="MobiDB-lite"/>
    </source>
</evidence>
<keyword evidence="5" id="KW-1185">Reference proteome</keyword>
<comment type="caution">
    <text evidence="4">The sequence shown here is derived from an EMBL/GenBank/DDBJ whole genome shotgun (WGS) entry which is preliminary data.</text>
</comment>
<evidence type="ECO:0000259" key="3">
    <source>
        <dbReference type="Pfam" id="PF11716"/>
    </source>
</evidence>
<dbReference type="PANTHER" id="PTHR40758:SF1">
    <property type="entry name" value="CONSERVED PROTEIN"/>
    <property type="match status" value="1"/>
</dbReference>
<protein>
    <submittedName>
        <fullName evidence="4">Maleylpyruvate isomerase family mycothiol-dependent enzyme</fullName>
    </submittedName>
</protein>
<dbReference type="GO" id="GO:0016853">
    <property type="term" value="F:isomerase activity"/>
    <property type="evidence" value="ECO:0007669"/>
    <property type="project" value="UniProtKB-KW"/>
</dbReference>
<evidence type="ECO:0000259" key="2">
    <source>
        <dbReference type="Pfam" id="PF07398"/>
    </source>
</evidence>
<dbReference type="InterPro" id="IPR024344">
    <property type="entry name" value="MDMPI_metal-binding"/>
</dbReference>
<reference evidence="4" key="1">
    <citation type="journal article" date="2023" name="Int. J. Syst. Evol. Microbiol.">
        <title>Streptomyces meridianus sp. nov. isolated from brackish water of the Tagus estuary in Alcochete, Portugal.</title>
        <authorList>
            <person name="Santos J.D.N."/>
            <person name="Klimek D."/>
            <person name="Calusinska M."/>
            <person name="Lobo Da Cunha A."/>
            <person name="Catita J."/>
            <person name="Goncalves H."/>
            <person name="Gonzalez I."/>
            <person name="Reyes F."/>
            <person name="Lage O.M."/>
        </authorList>
    </citation>
    <scope>NUCLEOTIDE SEQUENCE</scope>
    <source>
        <strain evidence="4">MTZ3.1</strain>
    </source>
</reference>
<organism evidence="4 5">
    <name type="scientific">Streptomyces meridianus</name>
    <dbReference type="NCBI Taxonomy" id="2938945"/>
    <lineage>
        <taxon>Bacteria</taxon>
        <taxon>Bacillati</taxon>
        <taxon>Actinomycetota</taxon>
        <taxon>Actinomycetes</taxon>
        <taxon>Kitasatosporales</taxon>
        <taxon>Streptomycetaceae</taxon>
        <taxon>Streptomyces</taxon>
    </lineage>
</organism>
<dbReference type="SUPFAM" id="SSF109854">
    <property type="entry name" value="DinB/YfiT-like putative metalloenzymes"/>
    <property type="match status" value="1"/>
</dbReference>
<sequence length="245" mass="25711">MTTPQFTDLLTLIEERSAALRAAAAGADLDLRVPGCPEWTLGDLITHITQVQRFWAAVVASGPSDRRPDTGPAAQREPESGAEEATALLVDALRTAGPEAGCWTWWGKPATAGAVARHQVQEAAVHARDAQETVGRTEPLPAGIAADAISEFIEVWLGSLGPWPYAPARLALYAGEGTSWLLDLGPDGAALLTPEDGALAAADARVHGSASDLLLALYGRVPAGSLRTEGDPEQVKRLLSWPTAD</sequence>
<dbReference type="Proteomes" id="UP001167160">
    <property type="component" value="Unassembled WGS sequence"/>
</dbReference>
<gene>
    <name evidence="4" type="ORF">M1E25_05855</name>
</gene>
<evidence type="ECO:0000313" key="5">
    <source>
        <dbReference type="Proteomes" id="UP001167160"/>
    </source>
</evidence>
<evidence type="ECO:0000313" key="4">
    <source>
        <dbReference type="EMBL" id="MCM2576884.1"/>
    </source>
</evidence>
<feature type="domain" description="Mycothiol-dependent maleylpyruvate isomerase metal-binding" evidence="3">
    <location>
        <begin position="12"/>
        <end position="131"/>
    </location>
</feature>
<dbReference type="NCBIfam" id="TIGR03083">
    <property type="entry name" value="maleylpyruvate isomerase family mycothiol-dependent enzyme"/>
    <property type="match status" value="1"/>
</dbReference>
<dbReference type="Pfam" id="PF07398">
    <property type="entry name" value="MDMPI_C"/>
    <property type="match status" value="1"/>
</dbReference>
<dbReference type="InterPro" id="IPR017517">
    <property type="entry name" value="Maleyloyr_isom"/>
</dbReference>
<feature type="region of interest" description="Disordered" evidence="1">
    <location>
        <begin position="61"/>
        <end position="82"/>
    </location>
</feature>
<dbReference type="PANTHER" id="PTHR40758">
    <property type="entry name" value="CONSERVED PROTEIN"/>
    <property type="match status" value="1"/>
</dbReference>
<dbReference type="Gene3D" id="1.20.120.450">
    <property type="entry name" value="dinb family like domain"/>
    <property type="match status" value="1"/>
</dbReference>
<dbReference type="Pfam" id="PF11716">
    <property type="entry name" value="MDMPI_N"/>
    <property type="match status" value="1"/>
</dbReference>
<dbReference type="InterPro" id="IPR010872">
    <property type="entry name" value="MDMPI_C-term_domain"/>
</dbReference>
<proteinExistence type="predicted"/>
<feature type="domain" description="MDMPI C-terminal" evidence="2">
    <location>
        <begin position="144"/>
        <end position="235"/>
    </location>
</feature>
<dbReference type="EMBL" id="JAMQGM010000014">
    <property type="protein sequence ID" value="MCM2576884.1"/>
    <property type="molecule type" value="Genomic_DNA"/>
</dbReference>
<accession>A0ABT0X357</accession>
<dbReference type="InterPro" id="IPR034660">
    <property type="entry name" value="DinB/YfiT-like"/>
</dbReference>
<keyword evidence="4" id="KW-0413">Isomerase</keyword>